<evidence type="ECO:0008006" key="3">
    <source>
        <dbReference type="Google" id="ProtNLM"/>
    </source>
</evidence>
<dbReference type="Pfam" id="PF08224">
    <property type="entry name" value="DUF1719"/>
    <property type="match status" value="1"/>
</dbReference>
<dbReference type="EMBL" id="CM003530">
    <property type="protein sequence ID" value="RCV18861.1"/>
    <property type="molecule type" value="Genomic_DNA"/>
</dbReference>
<dbReference type="PANTHER" id="PTHR33377:SF74">
    <property type="entry name" value="OS07G0121000 PROTEIN"/>
    <property type="match status" value="1"/>
</dbReference>
<organism evidence="2">
    <name type="scientific">Setaria italica</name>
    <name type="common">Foxtail millet</name>
    <name type="synonym">Panicum italicum</name>
    <dbReference type="NCBI Taxonomy" id="4555"/>
    <lineage>
        <taxon>Eukaryota</taxon>
        <taxon>Viridiplantae</taxon>
        <taxon>Streptophyta</taxon>
        <taxon>Embryophyta</taxon>
        <taxon>Tracheophyta</taxon>
        <taxon>Spermatophyta</taxon>
        <taxon>Magnoliopsida</taxon>
        <taxon>Liliopsida</taxon>
        <taxon>Poales</taxon>
        <taxon>Poaceae</taxon>
        <taxon>PACMAD clade</taxon>
        <taxon>Panicoideae</taxon>
        <taxon>Panicodae</taxon>
        <taxon>Paniceae</taxon>
        <taxon>Cenchrinae</taxon>
        <taxon>Setaria</taxon>
    </lineage>
</organism>
<accession>A0A368QLN8</accession>
<dbReference type="InterPro" id="IPR013181">
    <property type="entry name" value="DUF1719"/>
</dbReference>
<feature type="coiled-coil region" evidence="1">
    <location>
        <begin position="30"/>
        <end position="85"/>
    </location>
</feature>
<proteinExistence type="predicted"/>
<evidence type="ECO:0000313" key="2">
    <source>
        <dbReference type="EMBL" id="RCV18861.1"/>
    </source>
</evidence>
<dbReference type="SMART" id="SM01157">
    <property type="entry name" value="DUF1719"/>
    <property type="match status" value="1"/>
</dbReference>
<name>A0A368QLN8_SETIT</name>
<reference evidence="2" key="2">
    <citation type="submission" date="2015-07" db="EMBL/GenBank/DDBJ databases">
        <authorList>
            <person name="Noorani M."/>
        </authorList>
    </citation>
    <scope>NUCLEOTIDE SEQUENCE</scope>
    <source>
        <strain evidence="2">Yugu1</strain>
    </source>
</reference>
<evidence type="ECO:0000256" key="1">
    <source>
        <dbReference type="SAM" id="Coils"/>
    </source>
</evidence>
<reference evidence="2" key="1">
    <citation type="journal article" date="2012" name="Nat. Biotechnol.">
        <title>Reference genome sequence of the model plant Setaria.</title>
        <authorList>
            <person name="Bennetzen J.L."/>
            <person name="Schmutz J."/>
            <person name="Wang H."/>
            <person name="Percifield R."/>
            <person name="Hawkins J."/>
            <person name="Pontaroli A.C."/>
            <person name="Estep M."/>
            <person name="Feng L."/>
            <person name="Vaughn J.N."/>
            <person name="Grimwood J."/>
            <person name="Jenkins J."/>
            <person name="Barry K."/>
            <person name="Lindquist E."/>
            <person name="Hellsten U."/>
            <person name="Deshpande S."/>
            <person name="Wang X."/>
            <person name="Wu X."/>
            <person name="Mitros T."/>
            <person name="Triplett J."/>
            <person name="Yang X."/>
            <person name="Ye C.Y."/>
            <person name="Mauro-Herrera M."/>
            <person name="Wang L."/>
            <person name="Li P."/>
            <person name="Sharma M."/>
            <person name="Sharma R."/>
            <person name="Ronald P.C."/>
            <person name="Panaud O."/>
            <person name="Kellogg E.A."/>
            <person name="Brutnell T.P."/>
            <person name="Doust A.N."/>
            <person name="Tuskan G.A."/>
            <person name="Rokhsar D."/>
            <person name="Devos K.M."/>
        </authorList>
    </citation>
    <scope>NUCLEOTIDE SEQUENCE [LARGE SCALE GENOMIC DNA]</scope>
    <source>
        <strain evidence="2">Yugu1</strain>
    </source>
</reference>
<dbReference type="PANTHER" id="PTHR33377">
    <property type="entry name" value="OS10G0134700 PROTEIN-RELATED"/>
    <property type="match status" value="1"/>
</dbReference>
<protein>
    <recommendedName>
        <fullName evidence="3">Rx N-terminal domain-containing protein</fullName>
    </recommendedName>
</protein>
<dbReference type="AlphaFoldDB" id="A0A368QLN8"/>
<dbReference type="OrthoDB" id="676870at2759"/>
<gene>
    <name evidence="2" type="ORF">SETIT_3G337300v2</name>
</gene>
<sequence length="516" mass="59479">MAEMVGSAVAEETVKQVFAGLIGRQVGRPADEKEQHMERLEMAKIKLEAVLETSRQWHIKGASSLLRWRKKLKRAARECDDVLRECKKRAIDDEVREQEVKSSFFPRRLAHATKSLVKAFFNRDDNHDVLNSYAVERFERLADGASEFLRFVELGGTPRRYMMLHPLIGRLLAGQELRYRLVRRSKYHLFCVRPVRFEDRGMEAKLLFVYEDDEAPEKNLCLGSILRLSESMDVVGTIIKCLEMFFTPQFKPTAESARKEISQLPTQDFLWVPYVEASHKEHWNTIHSNMTRWFRPNPMCCKQKRPSYSSSSTVEQSSDVSDLEPVIEVSLQGHIPLSDEYNMDRSKAAEGESSCLKNSPHLKLGLLFSPHGSSEDLDPQVESSAIVVINGTEQSGVHTNVSLEELDELMLPKAIDCLHRKADTTAYQIFWKSKHGTAFLLVEKTCLTKMPPRCISSVGDRRWAIQRRRDPKLERWIRLIKDFLNLWVPHAPPRLQRSFIEWIQKANEMQLAGLTN</sequence>
<keyword evidence="1" id="KW-0175">Coiled coil</keyword>
<dbReference type="KEGG" id="sita:101776181"/>